<dbReference type="InterPro" id="IPR001707">
    <property type="entry name" value="Cmp_AcTrfase"/>
</dbReference>
<evidence type="ECO:0000256" key="3">
    <source>
        <dbReference type="ARBA" id="ARBA00022679"/>
    </source>
</evidence>
<accession>A0AAX3LHL1</accession>
<evidence type="ECO:0000313" key="10">
    <source>
        <dbReference type="Proteomes" id="UP001210538"/>
    </source>
</evidence>
<evidence type="ECO:0000256" key="8">
    <source>
        <dbReference type="RuleBase" id="RU004156"/>
    </source>
</evidence>
<dbReference type="GO" id="GO:0046677">
    <property type="term" value="P:response to antibiotic"/>
    <property type="evidence" value="ECO:0007669"/>
    <property type="project" value="UniProtKB-KW"/>
</dbReference>
<name>A0AAX3LHL1_9ENTR</name>
<comment type="catalytic activity">
    <reaction evidence="7">
        <text>chloramphenicol + acetyl-CoA = chloramphenicol 3-acetate + CoA</text>
        <dbReference type="Rhea" id="RHEA:18421"/>
        <dbReference type="ChEBI" id="CHEBI:16730"/>
        <dbReference type="ChEBI" id="CHEBI:17698"/>
        <dbReference type="ChEBI" id="CHEBI:57287"/>
        <dbReference type="ChEBI" id="CHEBI:57288"/>
        <dbReference type="EC" id="2.3.1.28"/>
    </reaction>
</comment>
<dbReference type="SMART" id="SM01059">
    <property type="entry name" value="CAT"/>
    <property type="match status" value="1"/>
</dbReference>
<keyword evidence="5 7" id="KW-0012">Acyltransferase</keyword>
<dbReference type="InterPro" id="IPR023213">
    <property type="entry name" value="CAT-like_dom_sf"/>
</dbReference>
<keyword evidence="10" id="KW-1185">Reference proteome</keyword>
<dbReference type="SUPFAM" id="SSF52777">
    <property type="entry name" value="CoA-dependent acyltransferases"/>
    <property type="match status" value="1"/>
</dbReference>
<dbReference type="Pfam" id="PF00302">
    <property type="entry name" value="CAT"/>
    <property type="match status" value="1"/>
</dbReference>
<evidence type="ECO:0000256" key="6">
    <source>
        <dbReference type="PIRSR" id="PIRSR000440-1"/>
    </source>
</evidence>
<dbReference type="Gene3D" id="3.30.559.10">
    <property type="entry name" value="Chloramphenicol acetyltransferase-like domain"/>
    <property type="match status" value="1"/>
</dbReference>
<dbReference type="NCBIfam" id="NF000491">
    <property type="entry name" value="chloram_CatA"/>
    <property type="match status" value="1"/>
</dbReference>
<sequence length="232" mass="27129">MKKTIPEYTPVDLSRWARKEHFEVFQSFAQSTFNQTVQIDITALLKDIKELGWKFYPTMISLLSKIVNNHSEFRMAMKNNELVIWNEIHPSYTIFHNETETFSSLWSHFDGNIDHFQNVYSEDVARYGNTLSYWPKEESRENVFFVSAIPWSSFTSFNINVANMQNFFAPMFTMGKYVNQGGKVLLPLAVQVHHSVCDGFHVARLFNELQAMCDDLRHHSGERQLQSKTQRA</sequence>
<evidence type="ECO:0000313" key="9">
    <source>
        <dbReference type="EMBL" id="WCE15467.1"/>
    </source>
</evidence>
<dbReference type="GO" id="GO:0008811">
    <property type="term" value="F:chloramphenicol O-acetyltransferase activity"/>
    <property type="evidence" value="ECO:0007669"/>
    <property type="project" value="UniProtKB-EC"/>
</dbReference>
<evidence type="ECO:0000256" key="5">
    <source>
        <dbReference type="ARBA" id="ARBA00023315"/>
    </source>
</evidence>
<dbReference type="EC" id="2.3.1.28" evidence="7"/>
<evidence type="ECO:0000256" key="1">
    <source>
        <dbReference type="ARBA" id="ARBA00002150"/>
    </source>
</evidence>
<keyword evidence="4 7" id="KW-0046">Antibiotic resistance</keyword>
<gene>
    <name evidence="9" type="primary">catA</name>
    <name evidence="9" type="ORF">PHA72_11645</name>
</gene>
<reference evidence="9 10" key="1">
    <citation type="submission" date="2023-01" db="EMBL/GenBank/DDBJ databases">
        <title>Genome sequence resource and annotation of Enterobacter ludwigii, an economically important pathogen of seedling wilt with strawberry.</title>
        <authorList>
            <person name="Xie Y."/>
        </authorList>
    </citation>
    <scope>NUCLEOTIDE SEQUENCE [LARGE SCALE GENOMIC DNA]</scope>
    <source>
        <strain evidence="9 10">CM-TZ4</strain>
    </source>
</reference>
<feature type="active site" description="Proton acceptor" evidence="6">
    <location>
        <position position="194"/>
    </location>
</feature>
<dbReference type="InterPro" id="IPR018372">
    <property type="entry name" value="Chloramphenicol_AcTrfase_AS"/>
</dbReference>
<proteinExistence type="inferred from homology"/>
<dbReference type="PANTHER" id="PTHR38474:SF2">
    <property type="entry name" value="CHLORAMPHENICOL ACETYLTRANSFERASE"/>
    <property type="match status" value="1"/>
</dbReference>
<evidence type="ECO:0000256" key="2">
    <source>
        <dbReference type="ARBA" id="ARBA00010571"/>
    </source>
</evidence>
<organism evidence="9 10">
    <name type="scientific">Enterobacter ludwigii</name>
    <dbReference type="NCBI Taxonomy" id="299767"/>
    <lineage>
        <taxon>Bacteria</taxon>
        <taxon>Pseudomonadati</taxon>
        <taxon>Pseudomonadota</taxon>
        <taxon>Gammaproteobacteria</taxon>
        <taxon>Enterobacterales</taxon>
        <taxon>Enterobacteriaceae</taxon>
        <taxon>Enterobacter</taxon>
        <taxon>Enterobacter cloacae complex</taxon>
    </lineage>
</organism>
<evidence type="ECO:0000256" key="4">
    <source>
        <dbReference type="ARBA" id="ARBA00023251"/>
    </source>
</evidence>
<dbReference type="PROSITE" id="PS00100">
    <property type="entry name" value="CAT"/>
    <property type="match status" value="1"/>
</dbReference>
<dbReference type="EMBL" id="CP116347">
    <property type="protein sequence ID" value="WCE15467.1"/>
    <property type="molecule type" value="Genomic_DNA"/>
</dbReference>
<dbReference type="PIRSF" id="PIRSF000440">
    <property type="entry name" value="CAT"/>
    <property type="match status" value="1"/>
</dbReference>
<comment type="function">
    <text evidence="1 7">This enzyme is an effector of chloramphenicol resistance in bacteria.</text>
</comment>
<dbReference type="AlphaFoldDB" id="A0AAX3LHL1"/>
<protein>
    <recommendedName>
        <fullName evidence="7">Chloramphenicol acetyltransferase</fullName>
        <ecNumber evidence="7">2.3.1.28</ecNumber>
    </recommendedName>
</protein>
<dbReference type="PANTHER" id="PTHR38474">
    <property type="entry name" value="SLR0299 PROTEIN"/>
    <property type="match status" value="1"/>
</dbReference>
<dbReference type="Proteomes" id="UP001210538">
    <property type="component" value="Chromosome"/>
</dbReference>
<comment type="similarity">
    <text evidence="2 8">Belongs to the chloramphenicol acetyltransferase family.</text>
</comment>
<keyword evidence="3 7" id="KW-0808">Transferase</keyword>
<evidence type="ECO:0000256" key="7">
    <source>
        <dbReference type="RuleBase" id="RU000503"/>
    </source>
</evidence>
<dbReference type="RefSeq" id="WP_059305999.1">
    <property type="nucleotide sequence ID" value="NZ_CP076536.1"/>
</dbReference>